<dbReference type="Proteomes" id="UP000790787">
    <property type="component" value="Chromosome 6"/>
</dbReference>
<sequence>MHSYYIKDRHIWEIQLKQISWIVSKIIKANETFMKAGFSYDDIMKMNNCSIKDIYHRLRGRFDKVSWRRVVCHNTGCPRWTFVLTMAAHGKLYTRDRLQSWGVQVDQECVLCKQANETIQHLFFECSYANAIWSTLLAWQGIKRSVNGWDEELRWVEKWTKRKTTTVELYKMVLATTVYYVWQERNARTFQAKTKGWELICKKIIQELHCRSSRHTEKILHSLDWYLLQ</sequence>
<keyword evidence="1" id="KW-1185">Reference proteome</keyword>
<gene>
    <name evidence="2" type="primary">LOC142182274</name>
</gene>
<evidence type="ECO:0000313" key="1">
    <source>
        <dbReference type="Proteomes" id="UP000790787"/>
    </source>
</evidence>
<evidence type="ECO:0000313" key="2">
    <source>
        <dbReference type="RefSeq" id="XP_075112544.1"/>
    </source>
</evidence>
<dbReference type="RefSeq" id="XP_075112544.1">
    <property type="nucleotide sequence ID" value="XM_075256443.1"/>
</dbReference>
<proteinExistence type="predicted"/>
<name>A0AC58USS9_TOBAC</name>
<reference evidence="1" key="1">
    <citation type="journal article" date="2014" name="Nat. Commun.">
        <title>The tobacco genome sequence and its comparison with those of tomato and potato.</title>
        <authorList>
            <person name="Sierro N."/>
            <person name="Battey J.N."/>
            <person name="Ouadi S."/>
            <person name="Bakaher N."/>
            <person name="Bovet L."/>
            <person name="Willig A."/>
            <person name="Goepfert S."/>
            <person name="Peitsch M.C."/>
            <person name="Ivanov N.V."/>
        </authorList>
    </citation>
    <scope>NUCLEOTIDE SEQUENCE [LARGE SCALE GENOMIC DNA]</scope>
</reference>
<accession>A0AC58USS9</accession>
<protein>
    <submittedName>
        <fullName evidence="2">Uncharacterized protein LOC142182274</fullName>
    </submittedName>
</protein>
<reference evidence="2" key="2">
    <citation type="submission" date="2025-08" db="UniProtKB">
        <authorList>
            <consortium name="RefSeq"/>
        </authorList>
    </citation>
    <scope>IDENTIFICATION</scope>
    <source>
        <tissue evidence="2">Leaf</tissue>
    </source>
</reference>
<organism evidence="1 2">
    <name type="scientific">Nicotiana tabacum</name>
    <name type="common">Common tobacco</name>
    <dbReference type="NCBI Taxonomy" id="4097"/>
    <lineage>
        <taxon>Eukaryota</taxon>
        <taxon>Viridiplantae</taxon>
        <taxon>Streptophyta</taxon>
        <taxon>Embryophyta</taxon>
        <taxon>Tracheophyta</taxon>
        <taxon>Spermatophyta</taxon>
        <taxon>Magnoliopsida</taxon>
        <taxon>eudicotyledons</taxon>
        <taxon>Gunneridae</taxon>
        <taxon>Pentapetalae</taxon>
        <taxon>asterids</taxon>
        <taxon>lamiids</taxon>
        <taxon>Solanales</taxon>
        <taxon>Solanaceae</taxon>
        <taxon>Nicotianoideae</taxon>
        <taxon>Nicotianeae</taxon>
        <taxon>Nicotiana</taxon>
    </lineage>
</organism>